<proteinExistence type="predicted"/>
<gene>
    <name evidence="1" type="ORF">ACFQU8_11235</name>
</gene>
<comment type="caution">
    <text evidence="1">The sequence shown here is derived from an EMBL/GenBank/DDBJ whole genome shotgun (WGS) entry which is preliminary data.</text>
</comment>
<dbReference type="RefSeq" id="WP_382360035.1">
    <property type="nucleotide sequence ID" value="NZ_JBHTGR010000055.1"/>
</dbReference>
<evidence type="ECO:0000313" key="1">
    <source>
        <dbReference type="EMBL" id="MFC7747759.1"/>
    </source>
</evidence>
<dbReference type="EMBL" id="JBHTGR010000055">
    <property type="protein sequence ID" value="MFC7747759.1"/>
    <property type="molecule type" value="Genomic_DNA"/>
</dbReference>
<keyword evidence="2" id="KW-1185">Reference proteome</keyword>
<reference evidence="2" key="1">
    <citation type="journal article" date="2019" name="Int. J. Syst. Evol. Microbiol.">
        <title>The Global Catalogue of Microorganisms (GCM) 10K type strain sequencing project: providing services to taxonomists for standard genome sequencing and annotation.</title>
        <authorList>
            <consortium name="The Broad Institute Genomics Platform"/>
            <consortium name="The Broad Institute Genome Sequencing Center for Infectious Disease"/>
            <person name="Wu L."/>
            <person name="Ma J."/>
        </authorList>
    </citation>
    <scope>NUCLEOTIDE SEQUENCE [LARGE SCALE GENOMIC DNA]</scope>
    <source>
        <strain evidence="2">JCM 30234</strain>
    </source>
</reference>
<evidence type="ECO:0000313" key="2">
    <source>
        <dbReference type="Proteomes" id="UP001596620"/>
    </source>
</evidence>
<organism evidence="1 2">
    <name type="scientific">Lentibacillus kimchii</name>
    <dbReference type="NCBI Taxonomy" id="1542911"/>
    <lineage>
        <taxon>Bacteria</taxon>
        <taxon>Bacillati</taxon>
        <taxon>Bacillota</taxon>
        <taxon>Bacilli</taxon>
        <taxon>Bacillales</taxon>
        <taxon>Bacillaceae</taxon>
        <taxon>Lentibacillus</taxon>
    </lineage>
</organism>
<name>A0ABW2UYW6_9BACI</name>
<accession>A0ABW2UYW6</accession>
<dbReference type="Proteomes" id="UP001596620">
    <property type="component" value="Unassembled WGS sequence"/>
</dbReference>
<sequence>MADQEQYKNLMQKMIQETENHRIQSAEEMIQKLVSELSGKTTWHPDH</sequence>
<protein>
    <submittedName>
        <fullName evidence="1">Uncharacterized protein</fullName>
    </submittedName>
</protein>